<reference evidence="1" key="2">
    <citation type="submission" date="2023-04" db="EMBL/GenBank/DDBJ databases">
        <title>Paracnuella aquatica gen. nov., sp. nov., a member of the family Chitinophagaceae isolated from a hot spring.</title>
        <authorList>
            <person name="Wang C."/>
        </authorList>
    </citation>
    <scope>NUCLEOTIDE SEQUENCE</scope>
    <source>
        <strain evidence="1">LB-8</strain>
    </source>
</reference>
<dbReference type="Proteomes" id="UP001155483">
    <property type="component" value="Unassembled WGS sequence"/>
</dbReference>
<evidence type="ECO:0000313" key="2">
    <source>
        <dbReference type="Proteomes" id="UP001155483"/>
    </source>
</evidence>
<reference evidence="1" key="1">
    <citation type="submission" date="2022-09" db="EMBL/GenBank/DDBJ databases">
        <authorList>
            <person name="Yuan C."/>
            <person name="Ke Z."/>
        </authorList>
    </citation>
    <scope>NUCLEOTIDE SEQUENCE</scope>
    <source>
        <strain evidence="1">LB-8</strain>
    </source>
</reference>
<dbReference type="AlphaFoldDB" id="A0A9X2XVY2"/>
<protein>
    <submittedName>
        <fullName evidence="1">Uncharacterized protein</fullName>
    </submittedName>
</protein>
<dbReference type="RefSeq" id="WP_279297650.1">
    <property type="nucleotide sequence ID" value="NZ_JAOTIF010000010.1"/>
</dbReference>
<organism evidence="1 2">
    <name type="scientific">Paraflavisolibacter caeni</name>
    <dbReference type="NCBI Taxonomy" id="2982496"/>
    <lineage>
        <taxon>Bacteria</taxon>
        <taxon>Pseudomonadati</taxon>
        <taxon>Bacteroidota</taxon>
        <taxon>Chitinophagia</taxon>
        <taxon>Chitinophagales</taxon>
        <taxon>Chitinophagaceae</taxon>
        <taxon>Paraflavisolibacter</taxon>
    </lineage>
</organism>
<dbReference type="EMBL" id="JAOTIF010000010">
    <property type="protein sequence ID" value="MCU7550211.1"/>
    <property type="molecule type" value="Genomic_DNA"/>
</dbReference>
<comment type="caution">
    <text evidence="1">The sequence shown here is derived from an EMBL/GenBank/DDBJ whole genome shotgun (WGS) entry which is preliminary data.</text>
</comment>
<proteinExistence type="predicted"/>
<accession>A0A9X2XVY2</accession>
<gene>
    <name evidence="1" type="ORF">OCK74_13900</name>
</gene>
<evidence type="ECO:0000313" key="1">
    <source>
        <dbReference type="EMBL" id="MCU7550211.1"/>
    </source>
</evidence>
<sequence length="42" mass="4680">MIADGQHDNEFTTKYLVVDQSGSVDVRMLRRGGFAAVLKLLQ</sequence>
<keyword evidence="2" id="KW-1185">Reference proteome</keyword>
<name>A0A9X2XVY2_9BACT</name>